<evidence type="ECO:0000313" key="1">
    <source>
        <dbReference type="EMBL" id="CAG7563840.1"/>
    </source>
</evidence>
<sequence length="211" mass="24038">MQLPNMSYDLRSQYDPTGSEAIVVAENLINRYPPSADEMSLPGLDCLTVVLRFIHSRFLLGKVHGFRWMETSEKKNPILGYAWRSFGLEPKEIQHAVGDKKTLLESINLPGTSFEHFCNSALMNETFWSQFELQLFQPLTTVDGKRVNIPPSETSRIGLLELDRAKNPDLTMEAVVEGSFGVFLYEDQEVVFRPGRLAVIRLFYQSHPDPD</sequence>
<accession>A0A8J2NMW5</accession>
<name>A0A8J2NMW5_FUSEQ</name>
<reference evidence="1" key="1">
    <citation type="submission" date="2021-05" db="EMBL/GenBank/DDBJ databases">
        <authorList>
            <person name="Khan N."/>
        </authorList>
    </citation>
    <scope>NUCLEOTIDE SEQUENCE</scope>
</reference>
<dbReference type="AlphaFoldDB" id="A0A8J2NMW5"/>
<gene>
    <name evidence="1" type="ORF">FEQUK3_LOCUS9517</name>
</gene>
<evidence type="ECO:0000313" key="2">
    <source>
        <dbReference type="Proteomes" id="UP000693738"/>
    </source>
</evidence>
<dbReference type="Proteomes" id="UP000693738">
    <property type="component" value="Unassembled WGS sequence"/>
</dbReference>
<proteinExistence type="predicted"/>
<organism evidence="1 2">
    <name type="scientific">Fusarium equiseti</name>
    <name type="common">Fusarium scirpi</name>
    <dbReference type="NCBI Taxonomy" id="61235"/>
    <lineage>
        <taxon>Eukaryota</taxon>
        <taxon>Fungi</taxon>
        <taxon>Dikarya</taxon>
        <taxon>Ascomycota</taxon>
        <taxon>Pezizomycotina</taxon>
        <taxon>Sordariomycetes</taxon>
        <taxon>Hypocreomycetidae</taxon>
        <taxon>Hypocreales</taxon>
        <taxon>Nectriaceae</taxon>
        <taxon>Fusarium</taxon>
        <taxon>Fusarium incarnatum-equiseti species complex</taxon>
    </lineage>
</organism>
<comment type="caution">
    <text evidence="1">The sequence shown here is derived from an EMBL/GenBank/DDBJ whole genome shotgun (WGS) entry which is preliminary data.</text>
</comment>
<protein>
    <submittedName>
        <fullName evidence="1">Uncharacterized protein</fullName>
    </submittedName>
</protein>
<dbReference type="EMBL" id="CAJSTJ010000162">
    <property type="protein sequence ID" value="CAG7563840.1"/>
    <property type="molecule type" value="Genomic_DNA"/>
</dbReference>